<evidence type="ECO:0000313" key="6">
    <source>
        <dbReference type="Proteomes" id="UP000319383"/>
    </source>
</evidence>
<dbReference type="InterPro" id="IPR002035">
    <property type="entry name" value="VWF_A"/>
</dbReference>
<dbReference type="CDD" id="cd00198">
    <property type="entry name" value="vWFA"/>
    <property type="match status" value="1"/>
</dbReference>
<name>A0A517ZIT8_9PLAN</name>
<dbReference type="PROSITE" id="PS50005">
    <property type="entry name" value="TPR"/>
    <property type="match status" value="1"/>
</dbReference>
<dbReference type="InterPro" id="IPR036465">
    <property type="entry name" value="vWFA_dom_sf"/>
</dbReference>
<evidence type="ECO:0000259" key="3">
    <source>
        <dbReference type="PROSITE" id="PS50234"/>
    </source>
</evidence>
<keyword evidence="2" id="KW-1133">Transmembrane helix</keyword>
<keyword evidence="6" id="KW-1185">Reference proteome</keyword>
<feature type="repeat" description="TPR" evidence="1">
    <location>
        <begin position="2948"/>
        <end position="2981"/>
    </location>
</feature>
<dbReference type="InterPro" id="IPR019734">
    <property type="entry name" value="TPR_rpt"/>
</dbReference>
<evidence type="ECO:0000256" key="1">
    <source>
        <dbReference type="PROSITE-ProRule" id="PRU00339"/>
    </source>
</evidence>
<protein>
    <submittedName>
        <fullName evidence="5">Vault protein inter-alpha-trypsin</fullName>
    </submittedName>
</protein>
<evidence type="ECO:0000259" key="4">
    <source>
        <dbReference type="PROSITE" id="PS51468"/>
    </source>
</evidence>
<dbReference type="PROSITE" id="PS51468">
    <property type="entry name" value="VIT"/>
    <property type="match status" value="1"/>
</dbReference>
<accession>A0A517ZIT8</accession>
<gene>
    <name evidence="5" type="ORF">Mal52_08390</name>
</gene>
<feature type="transmembrane region" description="Helical" evidence="2">
    <location>
        <begin position="75"/>
        <end position="94"/>
    </location>
</feature>
<keyword evidence="1" id="KW-0802">TPR repeat</keyword>
<dbReference type="PANTHER" id="PTHR45737">
    <property type="entry name" value="VON WILLEBRAND FACTOR A DOMAIN-CONTAINING PROTEIN 5A"/>
    <property type="match status" value="1"/>
</dbReference>
<evidence type="ECO:0000256" key="2">
    <source>
        <dbReference type="SAM" id="Phobius"/>
    </source>
</evidence>
<dbReference type="KEGG" id="sdyn:Mal52_08390"/>
<reference evidence="5 6" key="1">
    <citation type="submission" date="2019-02" db="EMBL/GenBank/DDBJ databases">
        <title>Deep-cultivation of Planctomycetes and their phenomic and genomic characterization uncovers novel biology.</title>
        <authorList>
            <person name="Wiegand S."/>
            <person name="Jogler M."/>
            <person name="Boedeker C."/>
            <person name="Pinto D."/>
            <person name="Vollmers J."/>
            <person name="Rivas-Marin E."/>
            <person name="Kohn T."/>
            <person name="Peeters S.H."/>
            <person name="Heuer A."/>
            <person name="Rast P."/>
            <person name="Oberbeckmann S."/>
            <person name="Bunk B."/>
            <person name="Jeske O."/>
            <person name="Meyerdierks A."/>
            <person name="Storesund J.E."/>
            <person name="Kallscheuer N."/>
            <person name="Luecker S."/>
            <person name="Lage O.M."/>
            <person name="Pohl T."/>
            <person name="Merkel B.J."/>
            <person name="Hornburger P."/>
            <person name="Mueller R.-W."/>
            <person name="Bruemmer F."/>
            <person name="Labrenz M."/>
            <person name="Spormann A.M."/>
            <person name="Op den Camp H."/>
            <person name="Overmann J."/>
            <person name="Amann R."/>
            <person name="Jetten M.S.M."/>
            <person name="Mascher T."/>
            <person name="Medema M.H."/>
            <person name="Devos D.P."/>
            <person name="Kaster A.-K."/>
            <person name="Ovreas L."/>
            <person name="Rohde M."/>
            <person name="Galperin M.Y."/>
            <person name="Jogler C."/>
        </authorList>
    </citation>
    <scope>NUCLEOTIDE SEQUENCE [LARGE SCALE GENOMIC DNA]</scope>
    <source>
        <strain evidence="5 6">Mal52</strain>
    </source>
</reference>
<dbReference type="InterPro" id="IPR013694">
    <property type="entry name" value="VIT"/>
</dbReference>
<sequence length="3136" mass="353307">MTSESFSDQSDHDEERMMEMFRSLDGGALPPDRLFLDELRQRSTEEFVRHAKRSSAVAPVANPPSTAPVVWNGRWVVVAVAALVICVGFFFSPLTQEQPALAFGEVLAKVAAADTLHLQLTRDGKTDEVWIRQPGQMRWQEDPARYRIVQGSRLWRIDEEENVAAGEESTYFDGVDSHFDVLQLLQIDSAEGLAAEFERRPSGQTRRDGKDCYVYQLQLPGEAGAANADVSIEALVEINTNELRWLETKVRRDGRFVPAGEIRVLALNRPIEDEKFVVGTQLTEDGRIGKVSDVQGLVTIKPVMNRRWTPVGGPMLIKPGDWLRTDIRGPNAAEVKLEGGGTITLGPGSLIELIKPGDVRLLQGEAQIAAAEKPVTLRGPGEQVIPVAETQFFRITDEKLAMVADKPLWLTGFEGTTTNEVMGSLIANVDDRNVSLTIGAHHVKIEIRDQIARTTIEESFVNHTGAQLEGVFHFPLPADASISGFGMWIGDELVEADIVEKQRAREIYETILREKRDPGLLEWTGGNIFKARVFPILPYSEKRIKITYTQVLPLRGHQYRYSYGLQSEMLKQTPLRELSIDLKVHSAMPLAQVTCPTHPTRIEVAGNSGHVEFAAQDYRPTRDFEAVIEVADQQADVVMIPHRRGEDGYFLMQLMPPAGEGRWQRDVLPNGDPLDLLLITDTSGSMDRSQRAKQTEFVATLLASLSPQDRFNLICSDVQSHAVFKEPVAATEDNTAVVRQFMDGRVSLGWTDLDAAFSQAMQRVQPQTHVVYLGDGIVNTTTADPIAFANRLKRMYADQGTFHAVATGNSYESSVLQAIASLGGGSWRAVSGEKGPRVIATELLQEISQPALRDIQIQFQGLQVAAVYPEQLPNVPAGRQQVILGRYLPEGRDQVGEVIVTGKLNGETVRYRSRVTLADAESGNSFIPRLWARSHLDHLLAQGGSQSIQDEIIAMSEEFHIMTPYTSLLVLESDADRERFKVERRFQMRDGERFFAKGLEDANYELKQKQMLAAKEWQTQLRAAVLQELSAMGRTIPVTSQSAAVSTPRSGGMAGVGGRLRGNGQYGSFFGFRKDTSRFGIVGKKNWGLGFSDGDGIFTDRFSVLGDLRQQGETLDFKKRDFPSSSYEYGGGESSLSYTINGGLGLPSAGWTNPRMLDLEVGLQSVDEIEQMQLWDGPVLGEQIGRRSRRRSKLEEANQPFFGGTRLSYELESRIAYGNRISSIGFAGVPIVSSSVANVLNDVVPQVPGVPQPSKLQPSPENWPAAAVELADSLLRTEQLAELKTGLEITRTSESFDPRWKRTTVRSERLELVSPAAWLMRNEQVGSQTFLQWCDEKQRGILSEAFLLGQVRDSAAEDLKQPPLDLADYSLHSIAGRYASYTATLLPAGENRATLVLQHPDDDDRKITFSIDTQRHVLLKIIHENDGEASETTYGDFVEVGGRWWAQQIEYSNADGEQTRLIRQTITALQPEVFDQRMQTALALREQALVFPQPLPTVHAARRAIAGGEAQFEHYVTMLLYHAATQQWDRVWEVMPGLELAATGKPGMRWVRDQVLRISRRNHELQRRILEEAAAIAKQPVADDLFLAEFLAGQTSGILQTNEQLELHDVLKPVFDRQPDSAQGPKRWLQRQANLLENSGRVREALVGYQKLAATYPQDMHLQTQYAYKLAQRGQYAAAYDWLDKVLASQPLWNEYELTSLWETYAGFLSAQSRYPNLVAYLAEWIAENPTHHNAYGHYLHALIWNNQLESAEQLMTDWFALAKQSQPLSAPQMSQLTAAVRLAIGRGYRLRTDRLLEEWEQPLVNVVRQSFQREQFRDLANDIMGSSAFQRSAASRVIRTELAERLPGLLETLKPRDIRNYTNWLSVNDPVIEQATWNKIAEILRKRWDAEENENSRRLLGDLLRQIYSQHFAVQPQLEFLRARLARSSDRYHDQLVSALFHLLLGQPWSAESEDELWSLVPNTAEHQDASQRLSLQVHRLRNLIDGLTQTRFDAEWRNVEHPEKLKRDEYRDQREQAMQQARTAVADRLAVEMDKQQPPLRDWYQAELVYANVVLDRNLDQAAAQCWQVLGETPPVETEATRLAGTAALRERALATLMNLAARKTATAAELARLLAYIDAGIAAGGESAEKWRHQKYLMLVALDRADELVAALRGWIGQSEFANQWRVVLARLLAERGEIEAAVKLFETVEQDEELAPADYRGLAEWYMALDRREDYERALQEVYAASGEHELQNWLRNQRRQQSNNELTTELDPQVLYALRSLLARATHPQNHLSLVREFYQLNHDFRLLESLAGAVVGQTPERIYPFLQGMSSVLAEIRDEATADELLANIATVRKQAKSATDQRALDLLEVLVERRAAELQNQPGPHAAAAIAALKRAFNRPWEAGEQRLMAEFLNSLGQISQTDLAQEQVRELHELYEHATPGSEARLYIGHRLAIASARYGKLDRAVRWLQVVLNEYELGNKGFVLQDVQGPIYSCLDYLESQQHFAAAEELVVHWIKLLGDQTLEVRLNSVYLSALQQGGEVSLGSGAELYRNLQQRLKQQLSVAADAQRYGLVSLLCDVYRAAYDQQIATIKEDLQGFATGVVPDLLKHQQSHYEGIIRRVNETLDHVAGPEKALEFLVTSMEAEPARYRYSRNDSWNHFAGRINELRRRIANLGAIKLPLLVIVTRELRRDLLSQRSRNQAIYHSGYREFWQQQTAAFAAVAEEVLAAHRDSPAVITYVANYFYNGLQQYDRAIQIYFQANDRGLLDDGGQYALVIALQGRQRYGESIPVLRDLVERDAGNLEYRERLMEAYHYAERPEDLVAFVDETDDYLHEGDRWNEAAMAALARGCLVGDLNERAIGYFNEAIALHQRTHPNRGVGDGVLSIYYQEVSTAHAELGQTDKSVEAACGAIVSWGMRQNERQQAIDSLVSVLRGIPDRDAYVARLDAETEKTGQDRPMVRRALGQAYLQLGQPQAAATQLELAVELQPADMQAQTLLLESYEKLQDQPKIIAQLLRMTELQPREIDLYRRLGAQLADDPAQQERAYTSIVEETPSESEGHVMLAEIRQSQNNWEAASKHWEAAAEIRKLEPTGLLGLAKAQVHQRQWPAAEKTLEKLRNTKWPQRFDKVKAQTRELQRQVDQHNE</sequence>
<dbReference type="Gene3D" id="1.25.40.10">
    <property type="entry name" value="Tetratricopeptide repeat domain"/>
    <property type="match status" value="4"/>
</dbReference>
<dbReference type="SMART" id="SM00609">
    <property type="entry name" value="VIT"/>
    <property type="match status" value="1"/>
</dbReference>
<dbReference type="PROSITE" id="PS50234">
    <property type="entry name" value="VWFA"/>
    <property type="match status" value="1"/>
</dbReference>
<dbReference type="EMBL" id="CP036276">
    <property type="protein sequence ID" value="QDU42379.1"/>
    <property type="molecule type" value="Genomic_DNA"/>
</dbReference>
<dbReference type="PANTHER" id="PTHR45737:SF6">
    <property type="entry name" value="VON WILLEBRAND FACTOR A DOMAIN-CONTAINING PROTEIN 5A"/>
    <property type="match status" value="1"/>
</dbReference>
<dbReference type="Pfam" id="PF13768">
    <property type="entry name" value="VWA_3"/>
    <property type="match status" value="1"/>
</dbReference>
<dbReference type="SUPFAM" id="SSF53300">
    <property type="entry name" value="vWA-like"/>
    <property type="match status" value="1"/>
</dbReference>
<organism evidence="5 6">
    <name type="scientific">Symmachiella dynata</name>
    <dbReference type="NCBI Taxonomy" id="2527995"/>
    <lineage>
        <taxon>Bacteria</taxon>
        <taxon>Pseudomonadati</taxon>
        <taxon>Planctomycetota</taxon>
        <taxon>Planctomycetia</taxon>
        <taxon>Planctomycetales</taxon>
        <taxon>Planctomycetaceae</taxon>
        <taxon>Symmachiella</taxon>
    </lineage>
</organism>
<keyword evidence="2" id="KW-0472">Membrane</keyword>
<feature type="domain" description="VWFA" evidence="3">
    <location>
        <begin position="675"/>
        <end position="855"/>
    </location>
</feature>
<dbReference type="SMART" id="SM00327">
    <property type="entry name" value="VWA"/>
    <property type="match status" value="1"/>
</dbReference>
<dbReference type="Proteomes" id="UP000319383">
    <property type="component" value="Chromosome"/>
</dbReference>
<keyword evidence="2" id="KW-0812">Transmembrane</keyword>
<dbReference type="Gene3D" id="3.40.50.410">
    <property type="entry name" value="von Willebrand factor, type A domain"/>
    <property type="match status" value="1"/>
</dbReference>
<evidence type="ECO:0000313" key="5">
    <source>
        <dbReference type="EMBL" id="QDU42379.1"/>
    </source>
</evidence>
<feature type="domain" description="VIT" evidence="4">
    <location>
        <begin position="422"/>
        <end position="550"/>
    </location>
</feature>
<proteinExistence type="predicted"/>
<dbReference type="SUPFAM" id="SSF48452">
    <property type="entry name" value="TPR-like"/>
    <property type="match status" value="3"/>
</dbReference>
<dbReference type="InterPro" id="IPR011990">
    <property type="entry name" value="TPR-like_helical_dom_sf"/>
</dbReference>
<dbReference type="SMART" id="SM00028">
    <property type="entry name" value="TPR"/>
    <property type="match status" value="2"/>
</dbReference>
<dbReference type="RefSeq" id="WP_197534646.1">
    <property type="nucleotide sequence ID" value="NZ_CP036276.1"/>
</dbReference>
<dbReference type="Pfam" id="PF08487">
    <property type="entry name" value="VIT"/>
    <property type="match status" value="1"/>
</dbReference>